<dbReference type="PANTHER" id="PTHR21085:SF0">
    <property type="entry name" value="CHORISMATE SYNTHASE"/>
    <property type="match status" value="1"/>
</dbReference>
<dbReference type="GO" id="GO:0004107">
    <property type="term" value="F:chorismate synthase activity"/>
    <property type="evidence" value="ECO:0007669"/>
    <property type="project" value="UniProtKB-EC"/>
</dbReference>
<evidence type="ECO:0000256" key="3">
    <source>
        <dbReference type="ARBA" id="ARBA00008014"/>
    </source>
</evidence>
<evidence type="ECO:0000256" key="2">
    <source>
        <dbReference type="ARBA" id="ARBA00005044"/>
    </source>
</evidence>
<dbReference type="GO" id="GO:0009423">
    <property type="term" value="P:chorismate biosynthetic process"/>
    <property type="evidence" value="ECO:0007669"/>
    <property type="project" value="TreeGrafter"/>
</dbReference>
<dbReference type="EMBL" id="CP157895">
    <property type="protein sequence ID" value="XBT18601.1"/>
    <property type="molecule type" value="Genomic_DNA"/>
</dbReference>
<evidence type="ECO:0000256" key="1">
    <source>
        <dbReference type="ARBA" id="ARBA00001914"/>
    </source>
</evidence>
<evidence type="ECO:0000256" key="6">
    <source>
        <dbReference type="ARBA" id="ARBA00023141"/>
    </source>
</evidence>
<keyword evidence="7 8" id="KW-0456">Lyase</keyword>
<dbReference type="InterPro" id="IPR000453">
    <property type="entry name" value="Chorismate_synth"/>
</dbReference>
<gene>
    <name evidence="8" type="ORF">ABNO82_00830</name>
</gene>
<evidence type="ECO:0000256" key="4">
    <source>
        <dbReference type="ARBA" id="ARBA00013036"/>
    </source>
</evidence>
<comment type="cofactor">
    <cofactor evidence="1">
        <name>FMNH2</name>
        <dbReference type="ChEBI" id="CHEBI:57618"/>
    </cofactor>
</comment>
<dbReference type="PROSITE" id="PS00789">
    <property type="entry name" value="CHORISMATE_SYNTHASE_3"/>
    <property type="match status" value="1"/>
</dbReference>
<dbReference type="EC" id="4.2.3.5" evidence="4"/>
<name>A0AAU7QRK9_9FLAO</name>
<dbReference type="PANTHER" id="PTHR21085">
    <property type="entry name" value="CHORISMATE SYNTHASE"/>
    <property type="match status" value="1"/>
</dbReference>
<dbReference type="GO" id="GO:0005829">
    <property type="term" value="C:cytosol"/>
    <property type="evidence" value="ECO:0007669"/>
    <property type="project" value="TreeGrafter"/>
</dbReference>
<proteinExistence type="inferred from homology"/>
<dbReference type="GO" id="GO:0010181">
    <property type="term" value="F:FMN binding"/>
    <property type="evidence" value="ECO:0007669"/>
    <property type="project" value="TreeGrafter"/>
</dbReference>
<dbReference type="GO" id="GO:0008652">
    <property type="term" value="P:amino acid biosynthetic process"/>
    <property type="evidence" value="ECO:0007669"/>
    <property type="project" value="UniProtKB-KW"/>
</dbReference>
<comment type="similarity">
    <text evidence="3">Belongs to the chorismate synthase family.</text>
</comment>
<dbReference type="AlphaFoldDB" id="A0AAU7QRK9"/>
<sequence length="158" mass="17423">MKKNKDTVGGIITCIIKNIPIGLGDPLYKKFSSSLSDAMFSINTVKGFEYGSGFKGTKMLGSEHNDIFLKNNKTKTNYSGGIQGGITNGMDIYFNVAFKPISTILKSQNTINIKNNKVKILIKGRHDVCVLSRAIPIVESMTYLVIINKLIANKIIKF</sequence>
<organism evidence="8">
    <name type="scientific">Candidatus Shikimatogenerans sp. Tder</name>
    <dbReference type="NCBI Taxonomy" id="3158566"/>
    <lineage>
        <taxon>Bacteria</taxon>
        <taxon>Pseudomonadati</taxon>
        <taxon>Bacteroidota</taxon>
        <taxon>Flavobacteriia</taxon>
        <taxon>Flavobacteriales</taxon>
        <taxon>Candidatus Shikimatogenerans</taxon>
    </lineage>
</organism>
<protein>
    <recommendedName>
        <fullName evidence="4">chorismate synthase</fullName>
        <ecNumber evidence="4">4.2.3.5</ecNumber>
    </recommendedName>
</protein>
<dbReference type="InterPro" id="IPR020541">
    <property type="entry name" value="Chorismate_synthase_CS"/>
</dbReference>
<reference evidence="8" key="1">
    <citation type="submission" date="2024-06" db="EMBL/GenBank/DDBJ databases">
        <title>Diversity, functionality, and evolutionary history of bacterial symbionts in false click beetles (Coleoptera, Throscidae).</title>
        <authorList>
            <person name="Wierz J.C."/>
            <person name="Malm H."/>
            <person name="Kaltenpoth M."/>
            <person name="Engl T."/>
        </authorList>
    </citation>
    <scope>NUCLEOTIDE SEQUENCE</scope>
    <source>
        <strain evidence="8">Tder</strain>
    </source>
</reference>
<evidence type="ECO:0000313" key="8">
    <source>
        <dbReference type="EMBL" id="XBT18601.1"/>
    </source>
</evidence>
<evidence type="ECO:0000256" key="7">
    <source>
        <dbReference type="ARBA" id="ARBA00023239"/>
    </source>
</evidence>
<dbReference type="Pfam" id="PF01264">
    <property type="entry name" value="Chorismate_synt"/>
    <property type="match status" value="1"/>
</dbReference>
<dbReference type="Gene3D" id="3.60.150.10">
    <property type="entry name" value="Chorismate synthase AroC"/>
    <property type="match status" value="1"/>
</dbReference>
<accession>A0AAU7QRK9</accession>
<keyword evidence="6" id="KW-0057">Aromatic amino acid biosynthesis</keyword>
<dbReference type="InterPro" id="IPR035904">
    <property type="entry name" value="Chorismate_synth_AroC_sf"/>
</dbReference>
<comment type="pathway">
    <text evidence="2">Metabolic intermediate biosynthesis; chorismate biosynthesis; chorismate from D-erythrose 4-phosphate and phosphoenolpyruvate: step 7/7.</text>
</comment>
<dbReference type="GO" id="GO:0009073">
    <property type="term" value="P:aromatic amino acid family biosynthetic process"/>
    <property type="evidence" value="ECO:0007669"/>
    <property type="project" value="UniProtKB-KW"/>
</dbReference>
<dbReference type="SUPFAM" id="SSF103263">
    <property type="entry name" value="Chorismate synthase, AroC"/>
    <property type="match status" value="1"/>
</dbReference>
<keyword evidence="5" id="KW-0028">Amino-acid biosynthesis</keyword>
<evidence type="ECO:0000256" key="5">
    <source>
        <dbReference type="ARBA" id="ARBA00022605"/>
    </source>
</evidence>